<dbReference type="GO" id="GO:0005524">
    <property type="term" value="F:ATP binding"/>
    <property type="evidence" value="ECO:0007669"/>
    <property type="project" value="UniProtKB-UniRule"/>
</dbReference>
<dbReference type="FunFam" id="3.30.200.20:FF:000315">
    <property type="entry name" value="Calcium-dependent protein kinase 3"/>
    <property type="match status" value="1"/>
</dbReference>
<evidence type="ECO:0000259" key="18">
    <source>
        <dbReference type="PROSITE" id="PS50222"/>
    </source>
</evidence>
<comment type="caution">
    <text evidence="19">The sequence shown here is derived from an EMBL/GenBank/DDBJ whole genome shotgun (WGS) entry which is preliminary data.</text>
</comment>
<evidence type="ECO:0000313" key="19">
    <source>
        <dbReference type="EMBL" id="CAG9334190.1"/>
    </source>
</evidence>
<dbReference type="PROSITE" id="PS00018">
    <property type="entry name" value="EF_HAND_1"/>
    <property type="match status" value="4"/>
</dbReference>
<keyword evidence="5" id="KW-0808">Transferase</keyword>
<keyword evidence="7" id="KW-0677">Repeat</keyword>
<comment type="catalytic activity">
    <reaction evidence="14">
        <text>L-seryl-[protein] + ATP = O-phospho-L-seryl-[protein] + ADP + H(+)</text>
        <dbReference type="Rhea" id="RHEA:17989"/>
        <dbReference type="Rhea" id="RHEA-COMP:9863"/>
        <dbReference type="Rhea" id="RHEA-COMP:11604"/>
        <dbReference type="ChEBI" id="CHEBI:15378"/>
        <dbReference type="ChEBI" id="CHEBI:29999"/>
        <dbReference type="ChEBI" id="CHEBI:30616"/>
        <dbReference type="ChEBI" id="CHEBI:83421"/>
        <dbReference type="ChEBI" id="CHEBI:456216"/>
        <dbReference type="EC" id="2.7.11.1"/>
    </reaction>
</comment>
<dbReference type="Pfam" id="PF13499">
    <property type="entry name" value="EF-hand_7"/>
    <property type="match status" value="2"/>
</dbReference>
<evidence type="ECO:0000256" key="2">
    <source>
        <dbReference type="ARBA" id="ARBA00011245"/>
    </source>
</evidence>
<evidence type="ECO:0000256" key="13">
    <source>
        <dbReference type="ARBA" id="ARBA00047899"/>
    </source>
</evidence>
<keyword evidence="6" id="KW-0479">Metal-binding</keyword>
<dbReference type="Gene3D" id="1.10.238.10">
    <property type="entry name" value="EF-hand"/>
    <property type="match status" value="2"/>
</dbReference>
<evidence type="ECO:0000256" key="5">
    <source>
        <dbReference type="ARBA" id="ARBA00022679"/>
    </source>
</evidence>
<dbReference type="PANTHER" id="PTHR24349">
    <property type="entry name" value="SERINE/THREONINE-PROTEIN KINASE"/>
    <property type="match status" value="1"/>
</dbReference>
<dbReference type="InterPro" id="IPR018247">
    <property type="entry name" value="EF_Hand_1_Ca_BS"/>
</dbReference>
<dbReference type="CDD" id="cd05117">
    <property type="entry name" value="STKc_CAMK"/>
    <property type="match status" value="1"/>
</dbReference>
<dbReference type="CDD" id="cd00051">
    <property type="entry name" value="EFh"/>
    <property type="match status" value="1"/>
</dbReference>
<dbReference type="FunFam" id="1.10.510.10:FF:000571">
    <property type="entry name" value="Maternal embryonic leucine zipper kinase"/>
    <property type="match status" value="1"/>
</dbReference>
<feature type="domain" description="EF-hand" evidence="18">
    <location>
        <begin position="419"/>
        <end position="454"/>
    </location>
</feature>
<dbReference type="PROSITE" id="PS00107">
    <property type="entry name" value="PROTEIN_KINASE_ATP"/>
    <property type="match status" value="1"/>
</dbReference>
<feature type="domain" description="Protein kinase" evidence="17">
    <location>
        <begin position="45"/>
        <end position="303"/>
    </location>
</feature>
<comment type="cofactor">
    <cofactor evidence="1">
        <name>Mg(2+)</name>
        <dbReference type="ChEBI" id="CHEBI:18420"/>
    </cofactor>
</comment>
<comment type="subunit">
    <text evidence="2">Monomer.</text>
</comment>
<keyword evidence="10" id="KW-0106">Calcium</keyword>
<dbReference type="InterPro" id="IPR011009">
    <property type="entry name" value="Kinase-like_dom_sf"/>
</dbReference>
<dbReference type="SUPFAM" id="SSF56112">
    <property type="entry name" value="Protein kinase-like (PK-like)"/>
    <property type="match status" value="1"/>
</dbReference>
<dbReference type="PROSITE" id="PS00108">
    <property type="entry name" value="PROTEIN_KINASE_ST"/>
    <property type="match status" value="1"/>
</dbReference>
<dbReference type="SUPFAM" id="SSF47473">
    <property type="entry name" value="EF-hand"/>
    <property type="match status" value="1"/>
</dbReference>
<evidence type="ECO:0000256" key="7">
    <source>
        <dbReference type="ARBA" id="ARBA00022737"/>
    </source>
</evidence>
<evidence type="ECO:0000256" key="4">
    <source>
        <dbReference type="ARBA" id="ARBA00022527"/>
    </source>
</evidence>
<feature type="domain" description="EF-hand" evidence="18">
    <location>
        <begin position="459"/>
        <end position="489"/>
    </location>
</feature>
<dbReference type="PROSITE" id="PS50222">
    <property type="entry name" value="EF_HAND_2"/>
    <property type="match status" value="4"/>
</dbReference>
<accession>A0AAU9K306</accession>
<evidence type="ECO:0000256" key="11">
    <source>
        <dbReference type="ARBA" id="ARBA00022840"/>
    </source>
</evidence>
<dbReference type="Pfam" id="PF00069">
    <property type="entry name" value="Pkinase"/>
    <property type="match status" value="1"/>
</dbReference>
<dbReference type="GO" id="GO:0004674">
    <property type="term" value="F:protein serine/threonine kinase activity"/>
    <property type="evidence" value="ECO:0007669"/>
    <property type="project" value="UniProtKB-KW"/>
</dbReference>
<evidence type="ECO:0000256" key="9">
    <source>
        <dbReference type="ARBA" id="ARBA00022777"/>
    </source>
</evidence>
<evidence type="ECO:0000259" key="17">
    <source>
        <dbReference type="PROSITE" id="PS50011"/>
    </source>
</evidence>
<protein>
    <recommendedName>
        <fullName evidence="3">non-specific serine/threonine protein kinase</fullName>
        <ecNumber evidence="3">2.7.11.1</ecNumber>
    </recommendedName>
</protein>
<dbReference type="Gene3D" id="3.30.200.20">
    <property type="entry name" value="Phosphorylase Kinase, domain 1"/>
    <property type="match status" value="1"/>
</dbReference>
<dbReference type="GO" id="GO:0005509">
    <property type="term" value="F:calcium ion binding"/>
    <property type="evidence" value="ECO:0007669"/>
    <property type="project" value="InterPro"/>
</dbReference>
<keyword evidence="8 15" id="KW-0547">Nucleotide-binding</keyword>
<dbReference type="FunFam" id="1.10.238.10:FF:000003">
    <property type="entry name" value="Calmodulin A"/>
    <property type="match status" value="1"/>
</dbReference>
<evidence type="ECO:0000256" key="3">
    <source>
        <dbReference type="ARBA" id="ARBA00012513"/>
    </source>
</evidence>
<dbReference type="PROSITE" id="PS50011">
    <property type="entry name" value="PROTEIN_KINASE_DOM"/>
    <property type="match status" value="1"/>
</dbReference>
<keyword evidence="4 16" id="KW-0723">Serine/threonine-protein kinase</keyword>
<dbReference type="EMBL" id="CAJZBQ010000058">
    <property type="protein sequence ID" value="CAG9334190.1"/>
    <property type="molecule type" value="Genomic_DNA"/>
</dbReference>
<dbReference type="Proteomes" id="UP001162131">
    <property type="component" value="Unassembled WGS sequence"/>
</dbReference>
<evidence type="ECO:0000313" key="20">
    <source>
        <dbReference type="Proteomes" id="UP001162131"/>
    </source>
</evidence>
<comment type="catalytic activity">
    <reaction evidence="13">
        <text>L-threonyl-[protein] + ATP = O-phospho-L-threonyl-[protein] + ADP + H(+)</text>
        <dbReference type="Rhea" id="RHEA:46608"/>
        <dbReference type="Rhea" id="RHEA-COMP:11060"/>
        <dbReference type="Rhea" id="RHEA-COMP:11605"/>
        <dbReference type="ChEBI" id="CHEBI:15378"/>
        <dbReference type="ChEBI" id="CHEBI:30013"/>
        <dbReference type="ChEBI" id="CHEBI:30616"/>
        <dbReference type="ChEBI" id="CHEBI:61977"/>
        <dbReference type="ChEBI" id="CHEBI:456216"/>
        <dbReference type="EC" id="2.7.11.1"/>
    </reaction>
</comment>
<evidence type="ECO:0000256" key="16">
    <source>
        <dbReference type="RuleBase" id="RU000304"/>
    </source>
</evidence>
<sequence length="497" mass="56406">MGCGRLFSPPKNSKCLLTTKQESLNVTFTPRTFVQKHTKGLSDDYIFQKNLGSGAYSEVKLYYHSTTLQYRAVKQIQKSGLNSCFTDPVYRLKEVKILCSLDHPNILRCFEVFEDDLKYYVVTEYCEGGELFETILNLKGFSEHEAANIMSQLLSAISYCHEHSVIHRDLKPENVLLEEKNGSLSLKVADFGSSCLLDPQRKMTGCFGSAFYIAPEVLDGEYDEKCDLWSCGVIMFVLLTGRPPYRGKNVAEILAQIKAAPLQISQESIPRLSSEAADLLQKLLEISPKNRIEAREALRHPWIQNYRNYNEDTLGNSLDELRSFHSASKLKDAVHTYVASQAVSYNEIKLLKAEFLALDKNGDGKLSKAELFAQYKKRNNEEDAAKIVKNVMDHVDTDHSGWIDYTEFLKACMDYSNLISHEKLESAFKMFDKDGSGDITVLELKEALGQEFLTDDSFWRSILEEADANQDGVIDLKEFMDLMTERSLNSPIKLVNM</sequence>
<dbReference type="InterPro" id="IPR002048">
    <property type="entry name" value="EF_hand_dom"/>
</dbReference>
<dbReference type="SMART" id="SM00054">
    <property type="entry name" value="EFh"/>
    <property type="match status" value="4"/>
</dbReference>
<evidence type="ECO:0000256" key="1">
    <source>
        <dbReference type="ARBA" id="ARBA00001946"/>
    </source>
</evidence>
<dbReference type="InterPro" id="IPR017441">
    <property type="entry name" value="Protein_kinase_ATP_BS"/>
</dbReference>
<keyword evidence="9" id="KW-0418">Kinase</keyword>
<proteinExistence type="inferred from homology"/>
<dbReference type="InterPro" id="IPR011992">
    <property type="entry name" value="EF-hand-dom_pair"/>
</dbReference>
<feature type="binding site" evidence="15">
    <location>
        <position position="74"/>
    </location>
    <ligand>
        <name>ATP</name>
        <dbReference type="ChEBI" id="CHEBI:30616"/>
    </ligand>
</feature>
<evidence type="ECO:0000256" key="12">
    <source>
        <dbReference type="ARBA" id="ARBA00024334"/>
    </source>
</evidence>
<evidence type="ECO:0000256" key="6">
    <source>
        <dbReference type="ARBA" id="ARBA00022723"/>
    </source>
</evidence>
<evidence type="ECO:0000256" key="8">
    <source>
        <dbReference type="ARBA" id="ARBA00022741"/>
    </source>
</evidence>
<gene>
    <name evidence="19" type="ORF">BSTOLATCC_MIC60810</name>
</gene>
<evidence type="ECO:0000256" key="10">
    <source>
        <dbReference type="ARBA" id="ARBA00022837"/>
    </source>
</evidence>
<dbReference type="InterPro" id="IPR008271">
    <property type="entry name" value="Ser/Thr_kinase_AS"/>
</dbReference>
<dbReference type="SMART" id="SM00220">
    <property type="entry name" value="S_TKc"/>
    <property type="match status" value="1"/>
</dbReference>
<keyword evidence="11 15" id="KW-0067">ATP-binding</keyword>
<keyword evidence="20" id="KW-1185">Reference proteome</keyword>
<dbReference type="InterPro" id="IPR050205">
    <property type="entry name" value="CDPK_Ser/Thr_kinases"/>
</dbReference>
<reference evidence="19" key="1">
    <citation type="submission" date="2021-09" db="EMBL/GenBank/DDBJ databases">
        <authorList>
            <consortium name="AG Swart"/>
            <person name="Singh M."/>
            <person name="Singh A."/>
            <person name="Seah K."/>
            <person name="Emmerich C."/>
        </authorList>
    </citation>
    <scope>NUCLEOTIDE SEQUENCE</scope>
    <source>
        <strain evidence="19">ATCC30299</strain>
    </source>
</reference>
<comment type="similarity">
    <text evidence="12">Belongs to the protein kinase superfamily. Ser/Thr protein kinase family. CDPK subfamily.</text>
</comment>
<dbReference type="Gene3D" id="1.10.510.10">
    <property type="entry name" value="Transferase(Phosphotransferase) domain 1"/>
    <property type="match status" value="1"/>
</dbReference>
<feature type="domain" description="EF-hand" evidence="18">
    <location>
        <begin position="346"/>
        <end position="381"/>
    </location>
</feature>
<name>A0AAU9K306_9CILI</name>
<organism evidence="19 20">
    <name type="scientific">Blepharisma stoltei</name>
    <dbReference type="NCBI Taxonomy" id="1481888"/>
    <lineage>
        <taxon>Eukaryota</taxon>
        <taxon>Sar</taxon>
        <taxon>Alveolata</taxon>
        <taxon>Ciliophora</taxon>
        <taxon>Postciliodesmatophora</taxon>
        <taxon>Heterotrichea</taxon>
        <taxon>Heterotrichida</taxon>
        <taxon>Blepharismidae</taxon>
        <taxon>Blepharisma</taxon>
    </lineage>
</organism>
<evidence type="ECO:0000256" key="15">
    <source>
        <dbReference type="PROSITE-ProRule" id="PRU10141"/>
    </source>
</evidence>
<dbReference type="EC" id="2.7.11.1" evidence="3"/>
<evidence type="ECO:0000256" key="14">
    <source>
        <dbReference type="ARBA" id="ARBA00048679"/>
    </source>
</evidence>
<feature type="domain" description="EF-hand" evidence="18">
    <location>
        <begin position="383"/>
        <end position="418"/>
    </location>
</feature>
<dbReference type="InterPro" id="IPR000719">
    <property type="entry name" value="Prot_kinase_dom"/>
</dbReference>
<dbReference type="AlphaFoldDB" id="A0AAU9K306"/>